<feature type="transmembrane region" description="Helical" evidence="1">
    <location>
        <begin position="12"/>
        <end position="33"/>
    </location>
</feature>
<dbReference type="AlphaFoldDB" id="A0AAE9MQR4"/>
<gene>
    <name evidence="2" type="ORF">E4N74_03495</name>
</gene>
<dbReference type="RefSeq" id="WP_255818886.1">
    <property type="nucleotide sequence ID" value="NZ_CP038804.1"/>
</dbReference>
<proteinExistence type="predicted"/>
<reference evidence="2" key="1">
    <citation type="submission" date="2019-04" db="EMBL/GenBank/DDBJ databases">
        <title>Whole genome sequencing of oral phylogroup 2 treponemes.</title>
        <authorList>
            <person name="Chan Y."/>
            <person name="Zeng H.H."/>
            <person name="Yu X.L."/>
            <person name="Leung W.K."/>
            <person name="Watt R.M."/>
        </authorList>
    </citation>
    <scope>NUCLEOTIDE SEQUENCE</scope>
    <source>
        <strain evidence="2">OMZ 835</strain>
    </source>
</reference>
<organism evidence="2 3">
    <name type="scientific">Treponema putidum</name>
    <dbReference type="NCBI Taxonomy" id="221027"/>
    <lineage>
        <taxon>Bacteria</taxon>
        <taxon>Pseudomonadati</taxon>
        <taxon>Spirochaetota</taxon>
        <taxon>Spirochaetia</taxon>
        <taxon>Spirochaetales</taxon>
        <taxon>Treponemataceae</taxon>
        <taxon>Treponema</taxon>
    </lineage>
</organism>
<sequence length="165" mass="18547">MNNPNKEKIKKYALLFSFFIAAGFVLWGSGYIISGLKQDAYLQEADYILKNSPLCLEYSNTEFIKALKPSSLNMNFCNAVFEVKVKEKKGYAAFLNMSGKYGMYQGMFLYLVEENVSRCFFCGLGGGIADKAAIYYGITPLIIGISEKKLEAAFEQVVIKNKEEK</sequence>
<name>A0AAE9MQR4_9SPIR</name>
<keyword evidence="1" id="KW-1133">Transmembrane helix</keyword>
<evidence type="ECO:0000313" key="3">
    <source>
        <dbReference type="Proteomes" id="UP001058682"/>
    </source>
</evidence>
<keyword evidence="1" id="KW-0472">Membrane</keyword>
<evidence type="ECO:0000256" key="1">
    <source>
        <dbReference type="SAM" id="Phobius"/>
    </source>
</evidence>
<dbReference type="EMBL" id="CP038804">
    <property type="protein sequence ID" value="UTY33175.1"/>
    <property type="molecule type" value="Genomic_DNA"/>
</dbReference>
<dbReference type="Proteomes" id="UP001058682">
    <property type="component" value="Chromosome"/>
</dbReference>
<evidence type="ECO:0000313" key="2">
    <source>
        <dbReference type="EMBL" id="UTY33175.1"/>
    </source>
</evidence>
<accession>A0AAE9MQR4</accession>
<protein>
    <submittedName>
        <fullName evidence="2">Uncharacterized protein</fullName>
    </submittedName>
</protein>
<keyword evidence="1" id="KW-0812">Transmembrane</keyword>